<dbReference type="InterPro" id="IPR018534">
    <property type="entry name" value="Tet_reg_excision_RteC"/>
</dbReference>
<organism evidence="1 2">
    <name type="scientific">Mucilaginibacter dorajii</name>
    <dbReference type="NCBI Taxonomy" id="692994"/>
    <lineage>
        <taxon>Bacteria</taxon>
        <taxon>Pseudomonadati</taxon>
        <taxon>Bacteroidota</taxon>
        <taxon>Sphingobacteriia</taxon>
        <taxon>Sphingobacteriales</taxon>
        <taxon>Sphingobacteriaceae</taxon>
        <taxon>Mucilaginibacter</taxon>
    </lineage>
</organism>
<evidence type="ECO:0000313" key="2">
    <source>
        <dbReference type="Proteomes" id="UP001500742"/>
    </source>
</evidence>
<accession>A0ABP7Q4L1</accession>
<name>A0ABP7Q4L1_9SPHI</name>
<gene>
    <name evidence="1" type="ORF">GCM10022210_29040</name>
</gene>
<evidence type="ECO:0000313" key="1">
    <source>
        <dbReference type="EMBL" id="GAA3976491.1"/>
    </source>
</evidence>
<dbReference type="RefSeq" id="WP_259087303.1">
    <property type="nucleotide sequence ID" value="NZ_BAAAZC010000019.1"/>
</dbReference>
<keyword evidence="2" id="KW-1185">Reference proteome</keyword>
<proteinExistence type="predicted"/>
<protein>
    <submittedName>
        <fullName evidence="1">RteC domain-containing protein</fullName>
    </submittedName>
</protein>
<dbReference type="EMBL" id="BAAAZC010000019">
    <property type="protein sequence ID" value="GAA3976491.1"/>
    <property type="molecule type" value="Genomic_DNA"/>
</dbReference>
<sequence>MRKNNFKVAFRELRGKLKVISGNDDLGLVEKFNEAIALIRDYLKDVRTLVLANPFKDKLEQIYFYKFEKPEYYALKIYQVALFTLLSQKPAGPPEMIRRFYLEELEYILRYFKQYAFYYEYYRSGFTAMDEVLFVPGAVMASPLLHDVPELDPEYSTNGDYLFSKFIAYEALQEYILNELLALDRPAGVSGNVEMGISGGTGASLGRQRFEWTGELINVVELGYGIYLSKQLNGGNATLTDIFRWLNDSFGLKIVNPANKLAEIKRRKRISRTHFFDFLQAAFIAYLDEDDAFDPDELLGKGRLN</sequence>
<dbReference type="Proteomes" id="UP001500742">
    <property type="component" value="Unassembled WGS sequence"/>
</dbReference>
<reference evidence="2" key="1">
    <citation type="journal article" date="2019" name="Int. J. Syst. Evol. Microbiol.">
        <title>The Global Catalogue of Microorganisms (GCM) 10K type strain sequencing project: providing services to taxonomists for standard genome sequencing and annotation.</title>
        <authorList>
            <consortium name="The Broad Institute Genomics Platform"/>
            <consortium name="The Broad Institute Genome Sequencing Center for Infectious Disease"/>
            <person name="Wu L."/>
            <person name="Ma J."/>
        </authorList>
    </citation>
    <scope>NUCLEOTIDE SEQUENCE [LARGE SCALE GENOMIC DNA]</scope>
    <source>
        <strain evidence="2">JCM 16601</strain>
    </source>
</reference>
<comment type="caution">
    <text evidence="1">The sequence shown here is derived from an EMBL/GenBank/DDBJ whole genome shotgun (WGS) entry which is preliminary data.</text>
</comment>
<dbReference type="Pfam" id="PF09357">
    <property type="entry name" value="RteC"/>
    <property type="match status" value="1"/>
</dbReference>